<feature type="compositionally biased region" description="Basic and acidic residues" evidence="1">
    <location>
        <begin position="214"/>
        <end position="226"/>
    </location>
</feature>
<dbReference type="Proteomes" id="UP001196413">
    <property type="component" value="Unassembled WGS sequence"/>
</dbReference>
<organism evidence="2 3">
    <name type="scientific">Parelaphostrongylus tenuis</name>
    <name type="common">Meningeal worm</name>
    <dbReference type="NCBI Taxonomy" id="148309"/>
    <lineage>
        <taxon>Eukaryota</taxon>
        <taxon>Metazoa</taxon>
        <taxon>Ecdysozoa</taxon>
        <taxon>Nematoda</taxon>
        <taxon>Chromadorea</taxon>
        <taxon>Rhabditida</taxon>
        <taxon>Rhabditina</taxon>
        <taxon>Rhabditomorpha</taxon>
        <taxon>Strongyloidea</taxon>
        <taxon>Metastrongylidae</taxon>
        <taxon>Parelaphostrongylus</taxon>
    </lineage>
</organism>
<dbReference type="EMBL" id="JAHQIW010000528">
    <property type="protein sequence ID" value="KAJ1348622.1"/>
    <property type="molecule type" value="Genomic_DNA"/>
</dbReference>
<evidence type="ECO:0000313" key="2">
    <source>
        <dbReference type="EMBL" id="KAJ1348622.1"/>
    </source>
</evidence>
<evidence type="ECO:0000256" key="1">
    <source>
        <dbReference type="SAM" id="MobiDB-lite"/>
    </source>
</evidence>
<sequence length="396" mass="44641">MTTLAIIFINGDVTANEVDIKAPFVVAVQPSSSLKADKIMLNTLCLCTNQDFKVTGTNYMWFIFEEMLCRPTLTPTQMNNWKEAAVMMKDRFSSATIDVDEMIVGLKYLSDLNVTKIQLDTDNTMYKGLCKMSQRFDTTPISLFNISDLVALIHSGRTIFGVSNASEKKECHKKKSKKHDGSLYEGLVQFKSAKYIKEPRGSSDTDIGYVSRSSSEELDRSRSPRASDVRTLFPDDHLSVIAKKLEKSEATDVTIEELNASLLEQEELAEFELLEQEVEECKDGLVRTDYIVCRDERIQLARLRQQVHTSQLSRPKPHFPIIRTPSSSDLVMKRMQVKATLSNLDLRSFGSEASLSSLDISSVGEFGTPMQFESSPFQRSRIPRGSFRSPRKAVLV</sequence>
<reference evidence="2" key="1">
    <citation type="submission" date="2021-06" db="EMBL/GenBank/DDBJ databases">
        <title>Parelaphostrongylus tenuis whole genome reference sequence.</title>
        <authorList>
            <person name="Garwood T.J."/>
            <person name="Larsen P.A."/>
            <person name="Fountain-Jones N.M."/>
            <person name="Garbe J.R."/>
            <person name="Macchietto M.G."/>
            <person name="Kania S.A."/>
            <person name="Gerhold R.W."/>
            <person name="Richards J.E."/>
            <person name="Wolf T.M."/>
        </authorList>
    </citation>
    <scope>NUCLEOTIDE SEQUENCE</scope>
    <source>
        <strain evidence="2">MNPRO001-30</strain>
        <tissue evidence="2">Meninges</tissue>
    </source>
</reference>
<protein>
    <submittedName>
        <fullName evidence="2">Uncharacterized protein</fullName>
    </submittedName>
</protein>
<evidence type="ECO:0000313" key="3">
    <source>
        <dbReference type="Proteomes" id="UP001196413"/>
    </source>
</evidence>
<accession>A0AAD5MGI7</accession>
<comment type="caution">
    <text evidence="2">The sequence shown here is derived from an EMBL/GenBank/DDBJ whole genome shotgun (WGS) entry which is preliminary data.</text>
</comment>
<name>A0AAD5MGI7_PARTN</name>
<feature type="region of interest" description="Disordered" evidence="1">
    <location>
        <begin position="199"/>
        <end position="226"/>
    </location>
</feature>
<keyword evidence="3" id="KW-1185">Reference proteome</keyword>
<gene>
    <name evidence="2" type="ORF">KIN20_003972</name>
</gene>
<dbReference type="AlphaFoldDB" id="A0AAD5MGI7"/>
<proteinExistence type="predicted"/>